<evidence type="ECO:0000313" key="2">
    <source>
        <dbReference type="EMBL" id="OWK47168.1"/>
    </source>
</evidence>
<dbReference type="AlphaFoldDB" id="A0A225E8T0"/>
<dbReference type="EMBL" id="NIDE01000001">
    <property type="protein sequence ID" value="OWK47168.1"/>
    <property type="molecule type" value="Genomic_DNA"/>
</dbReference>
<accession>A0A225E8T0</accession>
<keyword evidence="3" id="KW-1185">Reference proteome</keyword>
<sequence length="234" mass="25916">MSRVVVALLASIVVLIPGTLRAADDDAKAIIEKAIKAHGGEEALTKYQAGRFKNKGKVAVPGAGDLEFTQEVAYMLPDKFRESLELTVAGNKVNVVTIVNGEEFTLEANGNKIPTDENLTKLLKNAQQTLKMSRLVPLIRDKKYELSVFGEAKVEDKPVVGVRVTAKGMSDVTLFFDKKTNLLAKVEHRTIDIQTKNEITEERIILEYQKDKGVRSLWRLDHAAIVSSFRPQVA</sequence>
<organism evidence="2 3">
    <name type="scientific">Fimbriiglobus ruber</name>
    <dbReference type="NCBI Taxonomy" id="1908690"/>
    <lineage>
        <taxon>Bacteria</taxon>
        <taxon>Pseudomonadati</taxon>
        <taxon>Planctomycetota</taxon>
        <taxon>Planctomycetia</taxon>
        <taxon>Gemmatales</taxon>
        <taxon>Gemmataceae</taxon>
        <taxon>Fimbriiglobus</taxon>
    </lineage>
</organism>
<feature type="signal peptide" evidence="1">
    <location>
        <begin position="1"/>
        <end position="22"/>
    </location>
</feature>
<dbReference type="Proteomes" id="UP000214646">
    <property type="component" value="Unassembled WGS sequence"/>
</dbReference>
<keyword evidence="1" id="KW-0732">Signal</keyword>
<evidence type="ECO:0000256" key="1">
    <source>
        <dbReference type="SAM" id="SignalP"/>
    </source>
</evidence>
<reference evidence="3" key="1">
    <citation type="submission" date="2017-06" db="EMBL/GenBank/DDBJ databases">
        <title>Genome analysis of Fimbriiglobus ruber SP5, the first member of the order Planctomycetales with confirmed chitinolytic capability.</title>
        <authorList>
            <person name="Ravin N.V."/>
            <person name="Rakitin A.L."/>
            <person name="Ivanova A.A."/>
            <person name="Beletsky A.V."/>
            <person name="Kulichevskaya I.S."/>
            <person name="Mardanov A.V."/>
            <person name="Dedysh S.N."/>
        </authorList>
    </citation>
    <scope>NUCLEOTIDE SEQUENCE [LARGE SCALE GENOMIC DNA]</scope>
    <source>
        <strain evidence="3">SP5</strain>
    </source>
</reference>
<dbReference type="OrthoDB" id="9858528at2"/>
<evidence type="ECO:0000313" key="3">
    <source>
        <dbReference type="Proteomes" id="UP000214646"/>
    </source>
</evidence>
<evidence type="ECO:0008006" key="4">
    <source>
        <dbReference type="Google" id="ProtNLM"/>
    </source>
</evidence>
<proteinExistence type="predicted"/>
<gene>
    <name evidence="2" type="ORF">FRUB_00867</name>
</gene>
<feature type="chain" id="PRO_5012375286" description="Outer membrane lipoprotein carrier protein LolA" evidence="1">
    <location>
        <begin position="23"/>
        <end position="234"/>
    </location>
</feature>
<dbReference type="RefSeq" id="WP_088252303.1">
    <property type="nucleotide sequence ID" value="NZ_NIDE01000001.1"/>
</dbReference>
<comment type="caution">
    <text evidence="2">The sequence shown here is derived from an EMBL/GenBank/DDBJ whole genome shotgun (WGS) entry which is preliminary data.</text>
</comment>
<name>A0A225E8T0_9BACT</name>
<protein>
    <recommendedName>
        <fullName evidence="4">Outer membrane lipoprotein carrier protein LolA</fullName>
    </recommendedName>
</protein>